<evidence type="ECO:0000313" key="1">
    <source>
        <dbReference type="EMBL" id="KZP01197.1"/>
    </source>
</evidence>
<dbReference type="EMBL" id="KV417267">
    <property type="protein sequence ID" value="KZP01197.1"/>
    <property type="molecule type" value="Genomic_DNA"/>
</dbReference>
<accession>A0A167RRP3</accession>
<proteinExistence type="predicted"/>
<reference evidence="1 2" key="1">
    <citation type="journal article" date="2016" name="Mol. Biol. Evol.">
        <title>Comparative Genomics of Early-Diverging Mushroom-Forming Fungi Provides Insights into the Origins of Lignocellulose Decay Capabilities.</title>
        <authorList>
            <person name="Nagy L.G."/>
            <person name="Riley R."/>
            <person name="Tritt A."/>
            <person name="Adam C."/>
            <person name="Daum C."/>
            <person name="Floudas D."/>
            <person name="Sun H."/>
            <person name="Yadav J.S."/>
            <person name="Pangilinan J."/>
            <person name="Larsson K.H."/>
            <person name="Matsuura K."/>
            <person name="Barry K."/>
            <person name="Labutti K."/>
            <person name="Kuo R."/>
            <person name="Ohm R.A."/>
            <person name="Bhattacharya S.S."/>
            <person name="Shirouzu T."/>
            <person name="Yoshinaga Y."/>
            <person name="Martin F.M."/>
            <person name="Grigoriev I.V."/>
            <person name="Hibbett D.S."/>
        </authorList>
    </citation>
    <scope>NUCLEOTIDE SEQUENCE [LARGE SCALE GENOMIC DNA]</scope>
    <source>
        <strain evidence="1 2">TUFC12733</strain>
    </source>
</reference>
<evidence type="ECO:0000313" key="2">
    <source>
        <dbReference type="Proteomes" id="UP000076738"/>
    </source>
</evidence>
<sequence length="114" mass="12397">MRGQRVQMAHLVHTSAGVFVEHSILLAPIGMCVQSSTIRACRIAIVTIVIVIVVCKRECMPSLGARMRAIVRGNDPSMPTLIGRRNAARRPCVPGMEMRQGDSCVPMLIGCRKG</sequence>
<protein>
    <submittedName>
        <fullName evidence="1">Uncharacterized protein</fullName>
    </submittedName>
</protein>
<gene>
    <name evidence="1" type="ORF">CALVIDRAFT_127013</name>
</gene>
<organism evidence="1 2">
    <name type="scientific">Calocera viscosa (strain TUFC12733)</name>
    <dbReference type="NCBI Taxonomy" id="1330018"/>
    <lineage>
        <taxon>Eukaryota</taxon>
        <taxon>Fungi</taxon>
        <taxon>Dikarya</taxon>
        <taxon>Basidiomycota</taxon>
        <taxon>Agaricomycotina</taxon>
        <taxon>Dacrymycetes</taxon>
        <taxon>Dacrymycetales</taxon>
        <taxon>Dacrymycetaceae</taxon>
        <taxon>Calocera</taxon>
    </lineage>
</organism>
<name>A0A167RRP3_CALVF</name>
<dbReference type="AlphaFoldDB" id="A0A167RRP3"/>
<keyword evidence="2" id="KW-1185">Reference proteome</keyword>
<dbReference type="Proteomes" id="UP000076738">
    <property type="component" value="Unassembled WGS sequence"/>
</dbReference>